<evidence type="ECO:0000313" key="1">
    <source>
        <dbReference type="EMBL" id="ORE89461.1"/>
    </source>
</evidence>
<comment type="caution">
    <text evidence="1">The sequence shown here is derived from an EMBL/GenBank/DDBJ whole genome shotgun (WGS) entry which is preliminary data.</text>
</comment>
<proteinExistence type="predicted"/>
<dbReference type="STRING" id="1317117.ATO7_06260"/>
<sequence>MAAKNSSPPDIDDAMEETLSLVNLRDLLTDTADSALQLSMDAAVFDHFPVLKTLNSIGQFGLDIRQALFAKRVFAFLFELSETSTKQRQAFVTKYTNDKGRKRLGETIISLLERAESIEKARRMGIITAAAIEGFLPTDKAVRLCAMVDRAYLEDLDKLPTFLRPKTTTSTEAESLKAVGFLTTQGYNTEGTRDYSTISQLRYLLSEYGKLYLKVTHGDRSKSR</sequence>
<reference evidence="1 2" key="1">
    <citation type="submission" date="2013-04" db="EMBL/GenBank/DDBJ databases">
        <title>Oceanococcus atlanticus 22II-S10r2 Genome Sequencing.</title>
        <authorList>
            <person name="Lai Q."/>
            <person name="Li G."/>
            <person name="Shao Z."/>
        </authorList>
    </citation>
    <scope>NUCLEOTIDE SEQUENCE [LARGE SCALE GENOMIC DNA]</scope>
    <source>
        <strain evidence="1 2">22II-S10r2</strain>
    </source>
</reference>
<gene>
    <name evidence="1" type="ORF">ATO7_06260</name>
</gene>
<organism evidence="1 2">
    <name type="scientific">Oceanococcus atlanticus</name>
    <dbReference type="NCBI Taxonomy" id="1317117"/>
    <lineage>
        <taxon>Bacteria</taxon>
        <taxon>Pseudomonadati</taxon>
        <taxon>Pseudomonadota</taxon>
        <taxon>Gammaproteobacteria</taxon>
        <taxon>Chromatiales</taxon>
        <taxon>Oceanococcaceae</taxon>
        <taxon>Oceanococcus</taxon>
    </lineage>
</organism>
<name>A0A1Y1SJJ9_9GAMM</name>
<dbReference type="OrthoDB" id="5292716at2"/>
<accession>A0A1Y1SJJ9</accession>
<evidence type="ECO:0000313" key="2">
    <source>
        <dbReference type="Proteomes" id="UP000192342"/>
    </source>
</evidence>
<dbReference type="RefSeq" id="WP_146680176.1">
    <property type="nucleotide sequence ID" value="NZ_AQQV01000001.1"/>
</dbReference>
<protein>
    <submittedName>
        <fullName evidence="1">Uncharacterized protein</fullName>
    </submittedName>
</protein>
<keyword evidence="2" id="KW-1185">Reference proteome</keyword>
<dbReference type="EMBL" id="AQQV01000001">
    <property type="protein sequence ID" value="ORE89461.1"/>
    <property type="molecule type" value="Genomic_DNA"/>
</dbReference>
<dbReference type="Proteomes" id="UP000192342">
    <property type="component" value="Unassembled WGS sequence"/>
</dbReference>
<dbReference type="AlphaFoldDB" id="A0A1Y1SJJ9"/>